<accession>A0A229NX71</accession>
<evidence type="ECO:0000313" key="2">
    <source>
        <dbReference type="Proteomes" id="UP000215145"/>
    </source>
</evidence>
<keyword evidence="2" id="KW-1185">Reference proteome</keyword>
<dbReference type="Proteomes" id="UP000215145">
    <property type="component" value="Unassembled WGS sequence"/>
</dbReference>
<organism evidence="1 2">
    <name type="scientific">Paenibacillus herberti</name>
    <dbReference type="NCBI Taxonomy" id="1619309"/>
    <lineage>
        <taxon>Bacteria</taxon>
        <taxon>Bacillati</taxon>
        <taxon>Bacillota</taxon>
        <taxon>Bacilli</taxon>
        <taxon>Bacillales</taxon>
        <taxon>Paenibacillaceae</taxon>
        <taxon>Paenibacillus</taxon>
    </lineage>
</organism>
<gene>
    <name evidence="1" type="ORF">CGZ75_15710</name>
</gene>
<dbReference type="AlphaFoldDB" id="A0A229NX71"/>
<dbReference type="RefSeq" id="WP_089525215.1">
    <property type="nucleotide sequence ID" value="NZ_NMUQ01000002.1"/>
</dbReference>
<reference evidence="1 2" key="1">
    <citation type="submission" date="2017-07" db="EMBL/GenBank/DDBJ databases">
        <title>Paenibacillus herberti R33 genome sequencing and assembly.</title>
        <authorList>
            <person name="Su W."/>
        </authorList>
    </citation>
    <scope>NUCLEOTIDE SEQUENCE [LARGE SCALE GENOMIC DNA]</scope>
    <source>
        <strain evidence="1 2">R33</strain>
    </source>
</reference>
<dbReference type="EMBL" id="NMUQ01000002">
    <property type="protein sequence ID" value="OXM14391.1"/>
    <property type="molecule type" value="Genomic_DNA"/>
</dbReference>
<protein>
    <submittedName>
        <fullName evidence="1">Uncharacterized protein</fullName>
    </submittedName>
</protein>
<comment type="caution">
    <text evidence="1">The sequence shown here is derived from an EMBL/GenBank/DDBJ whole genome shotgun (WGS) entry which is preliminary data.</text>
</comment>
<name>A0A229NX71_9BACL</name>
<proteinExistence type="predicted"/>
<sequence>MLRSIILIILLLMTTGCEMGIKRGDFTQEALKIFEILEISIEHIGFPQSEIENINAFYDKEFNPKDED</sequence>
<dbReference type="PROSITE" id="PS51257">
    <property type="entry name" value="PROKAR_LIPOPROTEIN"/>
    <property type="match status" value="1"/>
</dbReference>
<evidence type="ECO:0000313" key="1">
    <source>
        <dbReference type="EMBL" id="OXM14391.1"/>
    </source>
</evidence>